<keyword evidence="2" id="KW-1185">Reference proteome</keyword>
<protein>
    <submittedName>
        <fullName evidence="1">Uncharacterized protein</fullName>
    </submittedName>
</protein>
<proteinExistence type="predicted"/>
<name>A0ABT6Y7V9_9BACT</name>
<comment type="caution">
    <text evidence="1">The sequence shown here is derived from an EMBL/GenBank/DDBJ whole genome shotgun (WGS) entry which is preliminary data.</text>
</comment>
<accession>A0ABT6Y7V9</accession>
<reference evidence="1 2" key="1">
    <citation type="submission" date="2023-05" db="EMBL/GenBank/DDBJ databases">
        <title>Novel species of genus Flectobacillus isolated from stream in China.</title>
        <authorList>
            <person name="Lu H."/>
        </authorList>
    </citation>
    <scope>NUCLEOTIDE SEQUENCE [LARGE SCALE GENOMIC DNA]</scope>
    <source>
        <strain evidence="1 2">KCTC 42575</strain>
    </source>
</reference>
<dbReference type="RefSeq" id="WP_283344525.1">
    <property type="nucleotide sequence ID" value="NZ_JASHIF010000008.1"/>
</dbReference>
<dbReference type="EMBL" id="JASHIF010000008">
    <property type="protein sequence ID" value="MDI9859621.1"/>
    <property type="molecule type" value="Genomic_DNA"/>
</dbReference>
<dbReference type="Proteomes" id="UP001236507">
    <property type="component" value="Unassembled WGS sequence"/>
</dbReference>
<evidence type="ECO:0000313" key="1">
    <source>
        <dbReference type="EMBL" id="MDI9859621.1"/>
    </source>
</evidence>
<sequence length="164" mass="18838">MNTVEKFGHGKSSIGYISHLVLIESSRVKTIDVSGVQLLDGSPITVFEFLQKNAVWQEAQQIDDSSGDYYTITISCQIRNVSESLLTWLYANQQRRFVVLWRGVDSDTFYNGNQENGFRYQYNRLASDRKVIELTLTGRFTIPSLPLNPTFISSILTQYQYQTF</sequence>
<gene>
    <name evidence="1" type="ORF">QM524_10395</name>
</gene>
<organism evidence="1 2">
    <name type="scientific">Flectobacillus roseus</name>
    <dbReference type="NCBI Taxonomy" id="502259"/>
    <lineage>
        <taxon>Bacteria</taxon>
        <taxon>Pseudomonadati</taxon>
        <taxon>Bacteroidota</taxon>
        <taxon>Cytophagia</taxon>
        <taxon>Cytophagales</taxon>
        <taxon>Flectobacillaceae</taxon>
        <taxon>Flectobacillus</taxon>
    </lineage>
</organism>
<evidence type="ECO:0000313" key="2">
    <source>
        <dbReference type="Proteomes" id="UP001236507"/>
    </source>
</evidence>